<gene>
    <name evidence="3" type="ORF">SORDD21_01704</name>
</gene>
<dbReference type="GO" id="GO:0004356">
    <property type="term" value="F:glutamine synthetase activity"/>
    <property type="evidence" value="ECO:0007669"/>
    <property type="project" value="UniProtKB-EC"/>
</dbReference>
<dbReference type="EMBL" id="LQZP01000407">
    <property type="protein sequence ID" value="KXT89555.1"/>
    <property type="molecule type" value="Genomic_DNA"/>
</dbReference>
<accession>A0A139PHA9</accession>
<dbReference type="AlphaFoldDB" id="A0A139PHA9"/>
<dbReference type="InterPro" id="IPR014746">
    <property type="entry name" value="Gln_synth/guanido_kin_cat_dom"/>
</dbReference>
<organism evidence="3 4">
    <name type="scientific">Streptococcus oralis</name>
    <dbReference type="NCBI Taxonomy" id="1303"/>
    <lineage>
        <taxon>Bacteria</taxon>
        <taxon>Bacillati</taxon>
        <taxon>Bacillota</taxon>
        <taxon>Bacilli</taxon>
        <taxon>Lactobacillales</taxon>
        <taxon>Streptococcaceae</taxon>
        <taxon>Streptococcus</taxon>
    </lineage>
</organism>
<reference evidence="3 4" key="1">
    <citation type="submission" date="2016-01" db="EMBL/GenBank/DDBJ databases">
        <title>Highly variable Streptococcus oralis are common among viridans streptococci isolated from primates.</title>
        <authorList>
            <person name="Denapaite D."/>
            <person name="Rieger M."/>
            <person name="Koendgen S."/>
            <person name="Brueckner R."/>
            <person name="Ochigava I."/>
            <person name="Kappeler P."/>
            <person name="Maetz-Rensing K."/>
            <person name="Leendertz F."/>
            <person name="Hakenbeck R."/>
        </authorList>
    </citation>
    <scope>NUCLEOTIDE SEQUENCE [LARGE SCALE GENOMIC DNA]</scope>
    <source>
        <strain evidence="3 4">DD21</strain>
    </source>
</reference>
<evidence type="ECO:0000259" key="2">
    <source>
        <dbReference type="Pfam" id="PF00120"/>
    </source>
</evidence>
<proteinExistence type="inferred from homology"/>
<dbReference type="PATRIC" id="fig|1303.81.peg.2078"/>
<dbReference type="InterPro" id="IPR008146">
    <property type="entry name" value="Gln_synth_cat_dom"/>
</dbReference>
<dbReference type="Gene3D" id="3.30.590.10">
    <property type="entry name" value="Glutamine synthetase/guanido kinase, catalytic domain"/>
    <property type="match status" value="1"/>
</dbReference>
<dbReference type="EC" id="6.3.1.2" evidence="3"/>
<dbReference type="SUPFAM" id="SSF55931">
    <property type="entry name" value="Glutamine synthetase/guanido kinase"/>
    <property type="match status" value="1"/>
</dbReference>
<name>A0A139PHA9_STROR</name>
<evidence type="ECO:0000313" key="4">
    <source>
        <dbReference type="Proteomes" id="UP000070053"/>
    </source>
</evidence>
<sequence length="70" mass="7980">MTAEERKEAGITDLPSTLHNALKALTEDEVVKAALGDHIYTSFLEAKRIEWASYATFVSQWEVDNYLDLY</sequence>
<keyword evidence="3" id="KW-0436">Ligase</keyword>
<protein>
    <submittedName>
        <fullName evidence="3">Glutamine synthetase type I</fullName>
        <ecNumber evidence="3">6.3.1.2</ecNumber>
    </submittedName>
</protein>
<feature type="domain" description="GS catalytic" evidence="2">
    <location>
        <begin position="3"/>
        <end position="66"/>
    </location>
</feature>
<comment type="caution">
    <text evidence="3">The sequence shown here is derived from an EMBL/GenBank/DDBJ whole genome shotgun (WGS) entry which is preliminary data.</text>
</comment>
<evidence type="ECO:0000313" key="3">
    <source>
        <dbReference type="EMBL" id="KXT89555.1"/>
    </source>
</evidence>
<comment type="similarity">
    <text evidence="1">Belongs to the glutamine synthetase family.</text>
</comment>
<dbReference type="Proteomes" id="UP000070053">
    <property type="component" value="Unassembled WGS sequence"/>
</dbReference>
<dbReference type="Pfam" id="PF00120">
    <property type="entry name" value="Gln-synt_C"/>
    <property type="match status" value="1"/>
</dbReference>
<evidence type="ECO:0000256" key="1">
    <source>
        <dbReference type="RuleBase" id="RU000384"/>
    </source>
</evidence>